<dbReference type="InterPro" id="IPR053151">
    <property type="entry name" value="RNase_H-like"/>
</dbReference>
<dbReference type="Pfam" id="PF13456">
    <property type="entry name" value="RVT_3"/>
    <property type="match status" value="1"/>
</dbReference>
<dbReference type="Gene3D" id="3.30.420.10">
    <property type="entry name" value="Ribonuclease H-like superfamily/Ribonuclease H"/>
    <property type="match status" value="1"/>
</dbReference>
<dbReference type="EMBL" id="JBBPBM010000004">
    <property type="protein sequence ID" value="KAK8588004.1"/>
    <property type="molecule type" value="Genomic_DNA"/>
</dbReference>
<dbReference type="CDD" id="cd06222">
    <property type="entry name" value="RNase_H_like"/>
    <property type="match status" value="1"/>
</dbReference>
<reference evidence="2 3" key="1">
    <citation type="journal article" date="2024" name="G3 (Bethesda)">
        <title>Genome assembly of Hibiscus sabdariffa L. provides insights into metabolisms of medicinal natural products.</title>
        <authorList>
            <person name="Kim T."/>
        </authorList>
    </citation>
    <scope>NUCLEOTIDE SEQUENCE [LARGE SCALE GENOMIC DNA]</scope>
    <source>
        <strain evidence="2">TK-2024</strain>
        <tissue evidence="2">Old leaves</tissue>
    </source>
</reference>
<dbReference type="PANTHER" id="PTHR47723">
    <property type="entry name" value="OS05G0353850 PROTEIN"/>
    <property type="match status" value="1"/>
</dbReference>
<evidence type="ECO:0000313" key="2">
    <source>
        <dbReference type="EMBL" id="KAK8588004.1"/>
    </source>
</evidence>
<comment type="caution">
    <text evidence="2">The sequence shown here is derived from an EMBL/GenBank/DDBJ whole genome shotgun (WGS) entry which is preliminary data.</text>
</comment>
<gene>
    <name evidence="2" type="ORF">V6N12_022465</name>
</gene>
<dbReference type="InterPro" id="IPR044730">
    <property type="entry name" value="RNase_H-like_dom_plant"/>
</dbReference>
<evidence type="ECO:0000259" key="1">
    <source>
        <dbReference type="Pfam" id="PF13456"/>
    </source>
</evidence>
<feature type="domain" description="RNase H type-1" evidence="1">
    <location>
        <begin position="30"/>
        <end position="110"/>
    </location>
</feature>
<dbReference type="InterPro" id="IPR002156">
    <property type="entry name" value="RNaseH_domain"/>
</dbReference>
<protein>
    <recommendedName>
        <fullName evidence="1">RNase H type-1 domain-containing protein</fullName>
    </recommendedName>
</protein>
<keyword evidence="3" id="KW-1185">Reference proteome</keyword>
<dbReference type="SUPFAM" id="SSF53098">
    <property type="entry name" value="Ribonuclease H-like"/>
    <property type="match status" value="1"/>
</dbReference>
<dbReference type="PANTHER" id="PTHR47723:SF22">
    <property type="entry name" value="RNASE H TYPE-1 DOMAIN-CONTAINING PROTEIN"/>
    <property type="match status" value="1"/>
</dbReference>
<organism evidence="2 3">
    <name type="scientific">Hibiscus sabdariffa</name>
    <name type="common">roselle</name>
    <dbReference type="NCBI Taxonomy" id="183260"/>
    <lineage>
        <taxon>Eukaryota</taxon>
        <taxon>Viridiplantae</taxon>
        <taxon>Streptophyta</taxon>
        <taxon>Embryophyta</taxon>
        <taxon>Tracheophyta</taxon>
        <taxon>Spermatophyta</taxon>
        <taxon>Magnoliopsida</taxon>
        <taxon>eudicotyledons</taxon>
        <taxon>Gunneridae</taxon>
        <taxon>Pentapetalae</taxon>
        <taxon>rosids</taxon>
        <taxon>malvids</taxon>
        <taxon>Malvales</taxon>
        <taxon>Malvaceae</taxon>
        <taxon>Malvoideae</taxon>
        <taxon>Hibiscus</taxon>
    </lineage>
</organism>
<dbReference type="InterPro" id="IPR012337">
    <property type="entry name" value="RNaseH-like_sf"/>
</dbReference>
<accession>A0ABR2FUS7</accession>
<evidence type="ECO:0000313" key="3">
    <source>
        <dbReference type="Proteomes" id="UP001472677"/>
    </source>
</evidence>
<sequence length="129" mass="13807">MLADVCTPNKMIPCSSVLWNPPPFSWLKFNVDGAMRLDGSAGGIGGVLKDASGISLMSFSIPTGPGSPALVEILAIDYAIKSFIESEWIEKYKLIVESDCSNAVDLILNLLKSPPSFTSLVKGLSIKLF</sequence>
<name>A0ABR2FUS7_9ROSI</name>
<dbReference type="InterPro" id="IPR036397">
    <property type="entry name" value="RNaseH_sf"/>
</dbReference>
<dbReference type="Proteomes" id="UP001472677">
    <property type="component" value="Unassembled WGS sequence"/>
</dbReference>
<proteinExistence type="predicted"/>